<gene>
    <name evidence="1" type="ORF">JDW22_02755</name>
</gene>
<reference evidence="1 2" key="1">
    <citation type="journal article" date="2021" name="Pathogens">
        <title>Isolation and Characterization of Kingella bonacorsii sp. nov., A Novel Kingella Species Detected in a Stable Periodontitis Subject.</title>
        <authorList>
            <person name="Antezack A."/>
            <person name="Boxberger M."/>
            <person name="Rolland C."/>
            <person name="Monnet-Corti V."/>
            <person name="La Scola B."/>
        </authorList>
    </citation>
    <scope>NUCLEOTIDE SEQUENCE [LARGE SCALE GENOMIC DNA]</scope>
    <source>
        <strain evidence="1 2">Marseille-Q4569</strain>
    </source>
</reference>
<dbReference type="EMBL" id="JAEHNZ010000001">
    <property type="protein sequence ID" value="MBK0395536.1"/>
    <property type="molecule type" value="Genomic_DNA"/>
</dbReference>
<protein>
    <recommendedName>
        <fullName evidence="3">DUF4435 domain-containing protein</fullName>
    </recommendedName>
</protein>
<proteinExistence type="predicted"/>
<keyword evidence="2" id="KW-1185">Reference proteome</keyword>
<accession>A0ABS1BQJ7</accession>
<comment type="caution">
    <text evidence="1">The sequence shown here is derived from an EMBL/GenBank/DDBJ whole genome shotgun (WGS) entry which is preliminary data.</text>
</comment>
<evidence type="ECO:0000313" key="1">
    <source>
        <dbReference type="EMBL" id="MBK0395536.1"/>
    </source>
</evidence>
<dbReference type="Proteomes" id="UP000614058">
    <property type="component" value="Unassembled WGS sequence"/>
</dbReference>
<dbReference type="RefSeq" id="WP_200521603.1">
    <property type="nucleotide sequence ID" value="NZ_JAEHNZ010000001.1"/>
</dbReference>
<name>A0ABS1BQJ7_9NEIS</name>
<organism evidence="1 2">
    <name type="scientific">Kingella bonacorsii</name>
    <dbReference type="NCBI Taxonomy" id="2796361"/>
    <lineage>
        <taxon>Bacteria</taxon>
        <taxon>Pseudomonadati</taxon>
        <taxon>Pseudomonadota</taxon>
        <taxon>Betaproteobacteria</taxon>
        <taxon>Neisseriales</taxon>
        <taxon>Neisseriaceae</taxon>
        <taxon>Kingella</taxon>
    </lineage>
</organism>
<evidence type="ECO:0000313" key="2">
    <source>
        <dbReference type="Proteomes" id="UP000614058"/>
    </source>
</evidence>
<evidence type="ECO:0008006" key="3">
    <source>
        <dbReference type="Google" id="ProtNLM"/>
    </source>
</evidence>
<sequence>MKIKKNSQQLLIYVEGETEKALVSDLNVLGRISKINLWEKPLHPLIRTLRPNQKVLVIYDTDHVQSPVNIERFIANIWLLEKYRALFGIMQQTQNLEDELVAACASLNDRQQLFRLFDATGANEFKELFIKAGNRIVKLQKNGFNADNLWRQATHNKLSILDAHRTFHANLPKK</sequence>